<dbReference type="Gene3D" id="3.40.1850.10">
    <property type="entry name" value="HECT-like ubiquitin ligase"/>
    <property type="match status" value="1"/>
</dbReference>
<dbReference type="AlphaFoldDB" id="A0AAU7QBX0"/>
<evidence type="ECO:0000313" key="1">
    <source>
        <dbReference type="EMBL" id="XBS70745.1"/>
    </source>
</evidence>
<sequence>MADFGDYGAGRPVWKNEDAANLILFPSRPDGPVMLLSASTLEGMVKPDPLNPVWHRFFLYDQRLENLSPGDYRLNTLFEQDYKLFLIPYRFAEGVAKFIKLLDILNLGDRQALFVSAMRSKRSSVKLTSPASHQELKKNL</sequence>
<dbReference type="EMBL" id="CP157947">
    <property type="protein sequence ID" value="XBS70745.1"/>
    <property type="molecule type" value="Genomic_DNA"/>
</dbReference>
<organism evidence="1">
    <name type="scientific">Acerihabitans sp. KWT182</name>
    <dbReference type="NCBI Taxonomy" id="3157919"/>
    <lineage>
        <taxon>Bacteria</taxon>
        <taxon>Pseudomonadati</taxon>
        <taxon>Pseudomonadota</taxon>
        <taxon>Gammaproteobacteria</taxon>
        <taxon>Enterobacterales</taxon>
        <taxon>Pectobacteriaceae</taxon>
        <taxon>Acerihabitans</taxon>
    </lineage>
</organism>
<dbReference type="InterPro" id="IPR038270">
    <property type="entry name" value="SopA-like_catalytic_sf"/>
</dbReference>
<gene>
    <name evidence="1" type="ORF">ABK905_06385</name>
</gene>
<reference evidence="1" key="1">
    <citation type="submission" date="2024-06" db="EMBL/GenBank/DDBJ databases">
        <authorList>
            <person name="Coelho C."/>
            <person name="Bento M."/>
            <person name="Garcia E."/>
            <person name="Camelo A."/>
            <person name="Brandao I."/>
            <person name="Espirito Santo C."/>
            <person name="Trovao J."/>
            <person name="Verissimo A."/>
            <person name="Costa J."/>
            <person name="Tiago I."/>
        </authorList>
    </citation>
    <scope>NUCLEOTIDE SEQUENCE</scope>
    <source>
        <strain evidence="1">KWT182</strain>
    </source>
</reference>
<protein>
    <submittedName>
        <fullName evidence="1">Uncharacterized protein</fullName>
    </submittedName>
</protein>
<dbReference type="Gene3D" id="1.10.4140.10">
    <property type="entry name" value="effector protein (NleL)"/>
    <property type="match status" value="1"/>
</dbReference>
<name>A0AAU7QBX0_9GAMM</name>
<accession>A0AAU7QBX0</accession>
<proteinExistence type="predicted"/>